<dbReference type="GO" id="GO:0005737">
    <property type="term" value="C:cytoplasm"/>
    <property type="evidence" value="ECO:0007669"/>
    <property type="project" value="TreeGrafter"/>
</dbReference>
<dbReference type="Gene3D" id="3.50.50.60">
    <property type="entry name" value="FAD/NAD(P)-binding domain"/>
    <property type="match status" value="2"/>
</dbReference>
<protein>
    <submittedName>
        <fullName evidence="4">D-amino acid dehydrogenase 2</fullName>
    </submittedName>
</protein>
<proteinExistence type="inferred from homology"/>
<keyword evidence="5" id="KW-1185">Reference proteome</keyword>
<dbReference type="SUPFAM" id="SSF54373">
    <property type="entry name" value="FAD-linked reductases, C-terminal domain"/>
    <property type="match status" value="1"/>
</dbReference>
<name>A0A511AXJ6_9PROT</name>
<comment type="caution">
    <text evidence="4">The sequence shown here is derived from an EMBL/GenBank/DDBJ whole genome shotgun (WGS) entry which is preliminary data.</text>
</comment>
<dbReference type="InterPro" id="IPR036188">
    <property type="entry name" value="FAD/NAD-bd_sf"/>
</dbReference>
<dbReference type="Proteomes" id="UP000321230">
    <property type="component" value="Unassembled WGS sequence"/>
</dbReference>
<gene>
    <name evidence="4" type="primary">dadA2</name>
    <name evidence="4" type="ORF">GWA01_07080</name>
</gene>
<evidence type="ECO:0000256" key="2">
    <source>
        <dbReference type="ARBA" id="ARBA00023002"/>
    </source>
</evidence>
<dbReference type="Pfam" id="PF01266">
    <property type="entry name" value="DAO"/>
    <property type="match status" value="1"/>
</dbReference>
<evidence type="ECO:0000256" key="1">
    <source>
        <dbReference type="ARBA" id="ARBA00009410"/>
    </source>
</evidence>
<comment type="similarity">
    <text evidence="1">Belongs to the DadA oxidoreductase family.</text>
</comment>
<dbReference type="SUPFAM" id="SSF51971">
    <property type="entry name" value="Nucleotide-binding domain"/>
    <property type="match status" value="1"/>
</dbReference>
<dbReference type="EMBL" id="BJUZ01000001">
    <property type="protein sequence ID" value="GEK92938.1"/>
    <property type="molecule type" value="Genomic_DNA"/>
</dbReference>
<evidence type="ECO:0000259" key="3">
    <source>
        <dbReference type="Pfam" id="PF01266"/>
    </source>
</evidence>
<evidence type="ECO:0000313" key="5">
    <source>
        <dbReference type="Proteomes" id="UP000321230"/>
    </source>
</evidence>
<accession>A0A511AXJ6</accession>
<evidence type="ECO:0000313" key="4">
    <source>
        <dbReference type="EMBL" id="GEK92938.1"/>
    </source>
</evidence>
<feature type="domain" description="FAD dependent oxidoreductase" evidence="3">
    <location>
        <begin position="8"/>
        <end position="399"/>
    </location>
</feature>
<dbReference type="PANTHER" id="PTHR13847:SF280">
    <property type="entry name" value="D-AMINO ACID DEHYDROGENASE"/>
    <property type="match status" value="1"/>
</dbReference>
<dbReference type="AlphaFoldDB" id="A0A511AXJ6"/>
<keyword evidence="2" id="KW-0560">Oxidoreductase</keyword>
<dbReference type="OrthoDB" id="9805337at2"/>
<dbReference type="InterPro" id="IPR006076">
    <property type="entry name" value="FAD-dep_OxRdtase"/>
</dbReference>
<dbReference type="PANTHER" id="PTHR13847">
    <property type="entry name" value="SARCOSINE DEHYDROGENASE-RELATED"/>
    <property type="match status" value="1"/>
</dbReference>
<sequence length="404" mass="43885">MISGSRSVAVIGGGTVGLSTAYALWREGYDVTLIEEQAEVGRVASFSNGGQLSYRYVSPLAGPGVPLEALSWLGKAGSPISLNLKMDLNQWRWLFSFLSACTRSQSDRHASELLKLALASQKQLAQWREEGLDGFLWRRPGKLIIYRNIEKFRKASCALTDSRTQHVLGAEGCIAVEPAFSGLKSSLAGGIFTEDEEVADCHLYCQALLGKMQNSKTFRYMQATAALRPSANNTDQCEVLVNGRRIDTRHIVLAAGLASRAVTKPLGIDLPLYALRGYSLTLPAIEHATPSVSVTDYDNRVVYARLGDKLRIAAMVDIGLSSTRQQETRLSQLRTLAAQTLPAAGPYDTATPWIGARPATPSSVPIIGRTRWKNLLLNVGHGALGFTLSPGSARRVVELIQTEQ</sequence>
<reference evidence="4 5" key="1">
    <citation type="submission" date="2019-07" db="EMBL/GenBank/DDBJ databases">
        <title>Whole genome shotgun sequence of Gluconobacter wancherniae NBRC 103581.</title>
        <authorList>
            <person name="Hosoyama A."/>
            <person name="Uohara A."/>
            <person name="Ohji S."/>
            <person name="Ichikawa N."/>
        </authorList>
    </citation>
    <scope>NUCLEOTIDE SEQUENCE [LARGE SCALE GENOMIC DNA]</scope>
    <source>
        <strain evidence="4 5">NBRC 103581</strain>
    </source>
</reference>
<dbReference type="GO" id="GO:0005886">
    <property type="term" value="C:plasma membrane"/>
    <property type="evidence" value="ECO:0007669"/>
    <property type="project" value="TreeGrafter"/>
</dbReference>
<organism evidence="4 5">
    <name type="scientific">Gluconobacter wancherniae NBRC 103581</name>
    <dbReference type="NCBI Taxonomy" id="656744"/>
    <lineage>
        <taxon>Bacteria</taxon>
        <taxon>Pseudomonadati</taxon>
        <taxon>Pseudomonadota</taxon>
        <taxon>Alphaproteobacteria</taxon>
        <taxon>Acetobacterales</taxon>
        <taxon>Acetobacteraceae</taxon>
        <taxon>Gluconobacter</taxon>
    </lineage>
</organism>
<dbReference type="GO" id="GO:0008718">
    <property type="term" value="F:D-amino-acid dehydrogenase activity"/>
    <property type="evidence" value="ECO:0007669"/>
    <property type="project" value="TreeGrafter"/>
</dbReference>
<dbReference type="GO" id="GO:0055130">
    <property type="term" value="P:D-alanine catabolic process"/>
    <property type="evidence" value="ECO:0007669"/>
    <property type="project" value="TreeGrafter"/>
</dbReference>
<dbReference type="Gene3D" id="3.30.9.10">
    <property type="entry name" value="D-Amino Acid Oxidase, subunit A, domain 2"/>
    <property type="match status" value="1"/>
</dbReference>
<dbReference type="RefSeq" id="WP_146794071.1">
    <property type="nucleotide sequence ID" value="NZ_BARC01000004.1"/>
</dbReference>